<dbReference type="GO" id="GO:0009636">
    <property type="term" value="P:response to toxic substance"/>
    <property type="evidence" value="ECO:0007669"/>
    <property type="project" value="TreeGrafter"/>
</dbReference>
<dbReference type="AlphaFoldDB" id="A4CIW0"/>
<feature type="transmembrane region" description="Helical" evidence="1">
    <location>
        <begin position="188"/>
        <end position="210"/>
    </location>
</feature>
<feature type="transmembrane region" description="Helical" evidence="1">
    <location>
        <begin position="163"/>
        <end position="182"/>
    </location>
</feature>
<dbReference type="HOGENOM" id="CLU_093038_0_0_10"/>
<dbReference type="STRING" id="313596.RB2501_08200"/>
<reference evidence="3 4" key="1">
    <citation type="journal article" date="2009" name="J. Bacteriol.">
        <title>Complete genome sequence of Robiginitalea biformata HTCC2501.</title>
        <authorList>
            <person name="Oh H.M."/>
            <person name="Giovannoni S.J."/>
            <person name="Lee K."/>
            <person name="Ferriera S."/>
            <person name="Johnson J."/>
            <person name="Cho J.C."/>
        </authorList>
    </citation>
    <scope>NUCLEOTIDE SEQUENCE [LARGE SCALE GENOMIC DNA]</scope>
    <source>
        <strain evidence="4">ATCC BAA-864 / HTCC2501 / KCTC 12146</strain>
    </source>
</reference>
<dbReference type="OrthoDB" id="9808690at2"/>
<dbReference type="EMBL" id="CP001712">
    <property type="protein sequence ID" value="EAR16868.1"/>
    <property type="molecule type" value="Genomic_DNA"/>
</dbReference>
<dbReference type="Proteomes" id="UP000009049">
    <property type="component" value="Chromosome"/>
</dbReference>
<keyword evidence="1" id="KW-1133">Transmembrane helix</keyword>
<feature type="transmembrane region" description="Helical" evidence="1">
    <location>
        <begin position="52"/>
        <end position="70"/>
    </location>
</feature>
<dbReference type="eggNOG" id="COG5658">
    <property type="taxonomic scope" value="Bacteria"/>
</dbReference>
<evidence type="ECO:0000259" key="2">
    <source>
        <dbReference type="Pfam" id="PF07853"/>
    </source>
</evidence>
<name>A4CIW0_ROBBH</name>
<accession>A4CIW0</accession>
<proteinExistence type="predicted"/>
<evidence type="ECO:0000313" key="3">
    <source>
        <dbReference type="EMBL" id="EAR16868.1"/>
    </source>
</evidence>
<evidence type="ECO:0000256" key="1">
    <source>
        <dbReference type="SAM" id="Phobius"/>
    </source>
</evidence>
<evidence type="ECO:0000313" key="4">
    <source>
        <dbReference type="Proteomes" id="UP000009049"/>
    </source>
</evidence>
<dbReference type="PANTHER" id="PTHR37810">
    <property type="entry name" value="IMMUNITY PROTEIN SDPI"/>
    <property type="match status" value="1"/>
</dbReference>
<feature type="transmembrane region" description="Helical" evidence="1">
    <location>
        <begin position="114"/>
        <end position="134"/>
    </location>
</feature>
<keyword evidence="1" id="KW-0472">Membrane</keyword>
<gene>
    <name evidence="3" type="ordered locus">RB2501_08200</name>
</gene>
<organism evidence="3 4">
    <name type="scientific">Robiginitalea biformata (strain ATCC BAA-864 / DSM 15991 / KCTC 12146 / HTCC2501)</name>
    <dbReference type="NCBI Taxonomy" id="313596"/>
    <lineage>
        <taxon>Bacteria</taxon>
        <taxon>Pseudomonadati</taxon>
        <taxon>Bacteroidota</taxon>
        <taxon>Flavobacteriia</taxon>
        <taxon>Flavobacteriales</taxon>
        <taxon>Flavobacteriaceae</taxon>
        <taxon>Robiginitalea</taxon>
    </lineage>
</organism>
<dbReference type="RefSeq" id="WP_015753624.1">
    <property type="nucleotide sequence ID" value="NC_013222.1"/>
</dbReference>
<dbReference type="Pfam" id="PF13630">
    <property type="entry name" value="SdpI"/>
    <property type="match status" value="1"/>
</dbReference>
<sequence>MKTSLRTEWPILLIVAAPFIYLALQWNQLPERVPLHWNIRGEIDRWGDKSELWLIPILTTGLVYLIFLAVPAIDPKNKIREMGVKYTQLKYIVTVCMAALAVVIIHMTRTEGTLSPAPLLAVIGLLFAFLGNYFKTVRPNYFIGIRTPWTLEHPEIWNKTHRLGGVLWLIGGLLIVLVAALANGPWLMYLFFGVTSVIVLVPLVYSYLLYRKLDLG</sequence>
<feature type="transmembrane region" description="Helical" evidence="1">
    <location>
        <begin position="9"/>
        <end position="26"/>
    </location>
</feature>
<feature type="transmembrane region" description="Helical" evidence="1">
    <location>
        <begin position="91"/>
        <end position="108"/>
    </location>
</feature>
<keyword evidence="1" id="KW-0812">Transmembrane</keyword>
<dbReference type="InterPro" id="IPR026272">
    <property type="entry name" value="SdpI"/>
</dbReference>
<dbReference type="PANTHER" id="PTHR37810:SF5">
    <property type="entry name" value="IMMUNITY PROTEIN SDPI"/>
    <property type="match status" value="1"/>
</dbReference>
<keyword evidence="4" id="KW-1185">Reference proteome</keyword>
<dbReference type="InterPro" id="IPR012867">
    <property type="entry name" value="DUF1648"/>
</dbReference>
<dbReference type="InterPro" id="IPR025962">
    <property type="entry name" value="SdpI/YhfL"/>
</dbReference>
<feature type="domain" description="DUF1648" evidence="2">
    <location>
        <begin position="13"/>
        <end position="59"/>
    </location>
</feature>
<dbReference type="KEGG" id="rbi:RB2501_08200"/>
<dbReference type="PIRSF" id="PIRSF038959">
    <property type="entry name" value="SdpI"/>
    <property type="match status" value="1"/>
</dbReference>
<dbReference type="Pfam" id="PF07853">
    <property type="entry name" value="DUF1648"/>
    <property type="match status" value="1"/>
</dbReference>
<protein>
    <recommendedName>
        <fullName evidence="2">DUF1648 domain-containing protein</fullName>
    </recommendedName>
</protein>